<accession>A0ABP7EJQ2</accession>
<protein>
    <recommendedName>
        <fullName evidence="4">PII-like signaling protein</fullName>
    </recommendedName>
</protein>
<sequence length="125" mass="14285">MPDRFTVQHREVGMLRIYLKPSDKIGPRRFWGAKPLYRELIRTAKADGIINAVAQHTHYGFSNRGPIRENGSEIADPHLTICVELVGERDQLDLFCRRHGELLGDKVIVYKQLEHWTVAARGGPI</sequence>
<dbReference type="InterPro" id="IPR015867">
    <property type="entry name" value="N-reg_PII/ATP_PRibTrfase_C"/>
</dbReference>
<gene>
    <name evidence="2" type="ORF">GCM10022268_30260</name>
</gene>
<evidence type="ECO:0000313" key="3">
    <source>
        <dbReference type="Proteomes" id="UP001500523"/>
    </source>
</evidence>
<name>A0ABP7EJQ2_9SPHN</name>
<dbReference type="InterPro" id="IPR011322">
    <property type="entry name" value="N-reg_PII-like_a/b"/>
</dbReference>
<evidence type="ECO:0000313" key="2">
    <source>
        <dbReference type="EMBL" id="GAA3719930.1"/>
    </source>
</evidence>
<evidence type="ECO:0008006" key="4">
    <source>
        <dbReference type="Google" id="ProtNLM"/>
    </source>
</evidence>
<comment type="caution">
    <text evidence="2">The sequence shown here is derived from an EMBL/GenBank/DDBJ whole genome shotgun (WGS) entry which is preliminary data.</text>
</comment>
<keyword evidence="3" id="KW-1185">Reference proteome</keyword>
<dbReference type="SUPFAM" id="SSF54913">
    <property type="entry name" value="GlnB-like"/>
    <property type="match status" value="1"/>
</dbReference>
<reference evidence="3" key="1">
    <citation type="journal article" date="2019" name="Int. J. Syst. Evol. Microbiol.">
        <title>The Global Catalogue of Microorganisms (GCM) 10K type strain sequencing project: providing services to taxonomists for standard genome sequencing and annotation.</title>
        <authorList>
            <consortium name="The Broad Institute Genomics Platform"/>
            <consortium name="The Broad Institute Genome Sequencing Center for Infectious Disease"/>
            <person name="Wu L."/>
            <person name="Ma J."/>
        </authorList>
    </citation>
    <scope>NUCLEOTIDE SEQUENCE [LARGE SCALE GENOMIC DNA]</scope>
    <source>
        <strain evidence="3">JCM 17498</strain>
    </source>
</reference>
<organism evidence="2 3">
    <name type="scientific">Sphingomonas cynarae</name>
    <dbReference type="NCBI Taxonomy" id="930197"/>
    <lineage>
        <taxon>Bacteria</taxon>
        <taxon>Pseudomonadati</taxon>
        <taxon>Pseudomonadota</taxon>
        <taxon>Alphaproteobacteria</taxon>
        <taxon>Sphingomonadales</taxon>
        <taxon>Sphingomonadaceae</taxon>
        <taxon>Sphingomonas</taxon>
    </lineage>
</organism>
<dbReference type="Gene3D" id="3.30.70.120">
    <property type="match status" value="1"/>
</dbReference>
<dbReference type="InterPro" id="IPR003793">
    <property type="entry name" value="UPF0166"/>
</dbReference>
<proteinExistence type="inferred from homology"/>
<evidence type="ECO:0000256" key="1">
    <source>
        <dbReference type="ARBA" id="ARBA00010554"/>
    </source>
</evidence>
<dbReference type="Pfam" id="PF02641">
    <property type="entry name" value="DUF190"/>
    <property type="match status" value="1"/>
</dbReference>
<comment type="similarity">
    <text evidence="1">Belongs to the UPF0166 family.</text>
</comment>
<dbReference type="Proteomes" id="UP001500523">
    <property type="component" value="Unassembled WGS sequence"/>
</dbReference>
<dbReference type="RefSeq" id="WP_344694242.1">
    <property type="nucleotide sequence ID" value="NZ_BAABBF010000008.1"/>
</dbReference>
<dbReference type="EMBL" id="BAABBF010000008">
    <property type="protein sequence ID" value="GAA3719930.1"/>
    <property type="molecule type" value="Genomic_DNA"/>
</dbReference>